<proteinExistence type="predicted"/>
<evidence type="ECO:0000313" key="2">
    <source>
        <dbReference type="Proteomes" id="UP001550603"/>
    </source>
</evidence>
<name>A0ABV2XZZ0_9ACTN</name>
<reference evidence="1 2" key="1">
    <citation type="submission" date="2024-06" db="EMBL/GenBank/DDBJ databases">
        <title>The Natural Products Discovery Center: Release of the First 8490 Sequenced Strains for Exploring Actinobacteria Biosynthetic Diversity.</title>
        <authorList>
            <person name="Kalkreuter E."/>
            <person name="Kautsar S.A."/>
            <person name="Yang D."/>
            <person name="Bader C.D."/>
            <person name="Teijaro C.N."/>
            <person name="Fluegel L."/>
            <person name="Davis C.M."/>
            <person name="Simpson J.R."/>
            <person name="Lauterbach L."/>
            <person name="Steele A.D."/>
            <person name="Gui C."/>
            <person name="Meng S."/>
            <person name="Li G."/>
            <person name="Viehrig K."/>
            <person name="Ye F."/>
            <person name="Su P."/>
            <person name="Kiefer A.F."/>
            <person name="Nichols A."/>
            <person name="Cepeda A.J."/>
            <person name="Yan W."/>
            <person name="Fan B."/>
            <person name="Jiang Y."/>
            <person name="Adhikari A."/>
            <person name="Zheng C.-J."/>
            <person name="Schuster L."/>
            <person name="Cowan T.M."/>
            <person name="Smanski M.J."/>
            <person name="Chevrette M.G."/>
            <person name="De Carvalho L.P.S."/>
            <person name="Shen B."/>
        </authorList>
    </citation>
    <scope>NUCLEOTIDE SEQUENCE [LARGE SCALE GENOMIC DNA]</scope>
    <source>
        <strain evidence="1 2">NPDC019583</strain>
    </source>
</reference>
<organism evidence="1 2">
    <name type="scientific">Streptomyces olindensis</name>
    <dbReference type="NCBI Taxonomy" id="358823"/>
    <lineage>
        <taxon>Bacteria</taxon>
        <taxon>Bacillati</taxon>
        <taxon>Actinomycetota</taxon>
        <taxon>Actinomycetes</taxon>
        <taxon>Kitasatosporales</taxon>
        <taxon>Streptomycetaceae</taxon>
        <taxon>Streptomyces</taxon>
    </lineage>
</organism>
<keyword evidence="2" id="KW-1185">Reference proteome</keyword>
<evidence type="ECO:0000313" key="1">
    <source>
        <dbReference type="EMBL" id="MEU2269550.1"/>
    </source>
</evidence>
<sequence>MMAVSGSEAFGHSRCRAYLICWKTSLKEDQEFRMDVATPLSHHGRDPVASGSRQSLTEHRLPYAMETHEIIPLPGGEGVFVSQREPSQPVTIPMDPVTGALGEPAGYRLGSAASGAHGLAVGHSPTTRGRVWLTQEYIDTVLLIDPAGDDPAHEPAVVRQLPPSRERAMTMPGLNVRSCGTGR</sequence>
<dbReference type="EMBL" id="JBEYBN010000038">
    <property type="protein sequence ID" value="MEU2269550.1"/>
    <property type="molecule type" value="Genomic_DNA"/>
</dbReference>
<dbReference type="RefSeq" id="WP_359790817.1">
    <property type="nucleotide sequence ID" value="NZ_JBEYBN010000038.1"/>
</dbReference>
<gene>
    <name evidence="1" type="ORF">ABZ568_24745</name>
</gene>
<accession>A0ABV2XZZ0</accession>
<comment type="caution">
    <text evidence="1">The sequence shown here is derived from an EMBL/GenBank/DDBJ whole genome shotgun (WGS) entry which is preliminary data.</text>
</comment>
<protein>
    <submittedName>
        <fullName evidence="1">Uncharacterized protein</fullName>
    </submittedName>
</protein>
<dbReference type="Proteomes" id="UP001550603">
    <property type="component" value="Unassembled WGS sequence"/>
</dbReference>